<protein>
    <submittedName>
        <fullName evidence="3">Uncharacterized protein</fullName>
    </submittedName>
</protein>
<dbReference type="Proteomes" id="UP000381693">
    <property type="component" value="Unassembled WGS sequence"/>
</dbReference>
<reference evidence="3" key="1">
    <citation type="submission" date="2019-09" db="EMBL/GenBank/DDBJ databases">
        <authorList>
            <person name="Cremers G."/>
        </authorList>
    </citation>
    <scope>NUCLEOTIDE SEQUENCE [LARGE SCALE GENOMIC DNA]</scope>
    <source>
        <strain evidence="3">3B</strain>
    </source>
</reference>
<evidence type="ECO:0000256" key="1">
    <source>
        <dbReference type="SAM" id="MobiDB-lite"/>
    </source>
</evidence>
<name>A0A5E6MBF4_9BACT</name>
<proteinExistence type="predicted"/>
<evidence type="ECO:0000313" key="4">
    <source>
        <dbReference type="Proteomes" id="UP000381693"/>
    </source>
</evidence>
<evidence type="ECO:0000313" key="3">
    <source>
        <dbReference type="EMBL" id="VVM05649.1"/>
    </source>
</evidence>
<accession>A0A5E6MBF4</accession>
<keyword evidence="2" id="KW-0472">Membrane</keyword>
<gene>
    <name evidence="3" type="ORF">MAMC_00732</name>
</gene>
<feature type="compositionally biased region" description="Basic and acidic residues" evidence="1">
    <location>
        <begin position="1"/>
        <end position="16"/>
    </location>
</feature>
<dbReference type="AlphaFoldDB" id="A0A5E6MBF4"/>
<dbReference type="EMBL" id="CABFUZ020000096">
    <property type="protein sequence ID" value="VVM05649.1"/>
    <property type="molecule type" value="Genomic_DNA"/>
</dbReference>
<sequence length="136" mass="14720">MATEHACDETKEERGRKGAGTTGSLSLRAFWSAAFLLALPVIGVSVVTRNLTRAETQEANQALAQRVALLQSVRDADRQTLGSYRWIDRSKGIVALPIERAMELEEERLKAKPVAPSSALLPGALLRQAPSPTSKP</sequence>
<keyword evidence="2" id="KW-1133">Transmembrane helix</keyword>
<comment type="caution">
    <text evidence="3">The sequence shown here is derived from an EMBL/GenBank/DDBJ whole genome shotgun (WGS) entry which is preliminary data.</text>
</comment>
<dbReference type="OrthoDB" id="195339at2"/>
<organism evidence="3 4">
    <name type="scientific">Methylacidimicrobium cyclopophantes</name>
    <dbReference type="NCBI Taxonomy" id="1041766"/>
    <lineage>
        <taxon>Bacteria</taxon>
        <taxon>Pseudomonadati</taxon>
        <taxon>Verrucomicrobiota</taxon>
        <taxon>Methylacidimicrobium</taxon>
    </lineage>
</organism>
<evidence type="ECO:0000256" key="2">
    <source>
        <dbReference type="SAM" id="Phobius"/>
    </source>
</evidence>
<feature type="transmembrane region" description="Helical" evidence="2">
    <location>
        <begin position="29"/>
        <end position="47"/>
    </location>
</feature>
<keyword evidence="2" id="KW-0812">Transmembrane</keyword>
<keyword evidence="4" id="KW-1185">Reference proteome</keyword>
<dbReference type="RefSeq" id="WP_142524812.1">
    <property type="nucleotide sequence ID" value="NZ_CABFUZ020000096.1"/>
</dbReference>
<feature type="region of interest" description="Disordered" evidence="1">
    <location>
        <begin position="1"/>
        <end position="20"/>
    </location>
</feature>